<accession>A0A914YJN1</accession>
<dbReference type="GO" id="GO:0000137">
    <property type="term" value="C:Golgi cis cisterna"/>
    <property type="evidence" value="ECO:0007669"/>
    <property type="project" value="TreeGrafter"/>
</dbReference>
<name>A0A914YJN1_9BILA</name>
<feature type="region of interest" description="Disordered" evidence="2">
    <location>
        <begin position="19"/>
        <end position="49"/>
    </location>
</feature>
<protein>
    <submittedName>
        <fullName evidence="4">Uncharacterized protein</fullName>
    </submittedName>
</protein>
<dbReference type="AlphaFoldDB" id="A0A914YJN1"/>
<reference evidence="4" key="1">
    <citation type="submission" date="2022-11" db="UniProtKB">
        <authorList>
            <consortium name="WormBaseParasite"/>
        </authorList>
    </citation>
    <scope>IDENTIFICATION</scope>
</reference>
<dbReference type="InterPro" id="IPR024858">
    <property type="entry name" value="GOLGA"/>
</dbReference>
<evidence type="ECO:0000313" key="4">
    <source>
        <dbReference type="WBParaSite" id="PSU_v2.g17518.t1"/>
    </source>
</evidence>
<dbReference type="GO" id="GO:0032580">
    <property type="term" value="C:Golgi cisterna membrane"/>
    <property type="evidence" value="ECO:0007669"/>
    <property type="project" value="TreeGrafter"/>
</dbReference>
<feature type="coiled-coil region" evidence="1">
    <location>
        <begin position="129"/>
        <end position="247"/>
    </location>
</feature>
<dbReference type="GO" id="GO:0005801">
    <property type="term" value="C:cis-Golgi network"/>
    <property type="evidence" value="ECO:0007669"/>
    <property type="project" value="TreeGrafter"/>
</dbReference>
<proteinExistence type="predicted"/>
<evidence type="ECO:0000313" key="3">
    <source>
        <dbReference type="Proteomes" id="UP000887577"/>
    </source>
</evidence>
<dbReference type="Proteomes" id="UP000887577">
    <property type="component" value="Unplaced"/>
</dbReference>
<dbReference type="PANTHER" id="PTHR10881:SF46">
    <property type="entry name" value="GOLGIN SUBFAMILY A MEMBER 2"/>
    <property type="match status" value="1"/>
</dbReference>
<dbReference type="WBParaSite" id="PSU_v2.g17518.t1">
    <property type="protein sequence ID" value="PSU_v2.g17518.t1"/>
    <property type="gene ID" value="PSU_v2.g17518"/>
</dbReference>
<keyword evidence="1" id="KW-0175">Coiled coil</keyword>
<organism evidence="3 4">
    <name type="scientific">Panagrolaimus superbus</name>
    <dbReference type="NCBI Taxonomy" id="310955"/>
    <lineage>
        <taxon>Eukaryota</taxon>
        <taxon>Metazoa</taxon>
        <taxon>Ecdysozoa</taxon>
        <taxon>Nematoda</taxon>
        <taxon>Chromadorea</taxon>
        <taxon>Rhabditida</taxon>
        <taxon>Tylenchina</taxon>
        <taxon>Panagrolaimomorpha</taxon>
        <taxon>Panagrolaimoidea</taxon>
        <taxon>Panagrolaimidae</taxon>
        <taxon>Panagrolaimus</taxon>
    </lineage>
</organism>
<evidence type="ECO:0000256" key="1">
    <source>
        <dbReference type="SAM" id="Coils"/>
    </source>
</evidence>
<evidence type="ECO:0000256" key="2">
    <source>
        <dbReference type="SAM" id="MobiDB-lite"/>
    </source>
</evidence>
<feature type="compositionally biased region" description="Low complexity" evidence="2">
    <location>
        <begin position="37"/>
        <end position="49"/>
    </location>
</feature>
<dbReference type="PANTHER" id="PTHR10881">
    <property type="entry name" value="GOLGIN SUBFAMILY A MEMBER-RELATED"/>
    <property type="match status" value="1"/>
</dbReference>
<keyword evidence="3" id="KW-1185">Reference proteome</keyword>
<sequence length="430" mass="49518">MEDKEARLLQARQILKKYQNKHNGDSTNHLNGHESCSDAASMQSSRASSVSDMVKINNHNNLNENQEVIYLKKALDEKDQTYRDVVQKLQTLQTHYAELHTAYNLANQTLQSSTSPEFAEQITRLQGALSVAIEEKTSYQSELRAANNKLLTFETENKALKEQIRTSTGSSNLHENEKKKLNEEIDRLARQLKHATSELEKQRRESLILESKIRQVNQDRNDFSSRLKYIFNEKEELEKAVASMKHELQMKEIFIKQLTFNDSEQSQHEKQHQESFINLTTEKERLLNDVQTLTTKLEESQRQQIAAREYYESCIGELNGKVSTFEEQLRISQNEKADFESSNYQLQEKINFMLSQQAAATIPPQNLSPGSDDVKRSQSAVALTQMTNNIDVVEMEALKNSLISVQNDYSRVVDKIREMELVINEKVGLL</sequence>
<dbReference type="GO" id="GO:0007030">
    <property type="term" value="P:Golgi organization"/>
    <property type="evidence" value="ECO:0007669"/>
    <property type="project" value="TreeGrafter"/>
</dbReference>